<accession>A0A2G1VMX1</accession>
<keyword evidence="8" id="KW-1185">Reference proteome</keyword>
<gene>
    <name evidence="7" type="ORF">CJ305_16645</name>
</gene>
<sequence length="414" mass="46539">MGFLRASPPEAFVFLRSLKEVDLTSKDFSRVKKLADLDLDYQELKEDFSILSSLAANIAGTELSEVNFIDNFTQWTVASTLGGFSQKPREEAICNYTIEEDHHLEIHLAEDPRFKNSNYVTQDGYRYYYGIPLKFGDDVAIGTLCVGGKNIDELSEKQVEQLHLIAHQIVKRIQLKFELKLAKDNILRERKLKRQLAHDVRSPLSGISQLVELTDFHDSSKEELGEVIKLIASSADSVLELTDEILNDILIKDELKKSKSVFTFEALGKKLLNLYKPQAESKQIKFSVHYDSLKREFTGKNLLPLIGNLISNAIKFTAEGGSVRVDLNLIGLKPKDEKIRVRVDDTGIGMTPEQIEAITQTDTRDRLKSSGANGFGMGLLFVRELTEDLGGDLHIKSKPDRGTQITITLPLTLE</sequence>
<dbReference type="Pfam" id="PF02518">
    <property type="entry name" value="HATPase_c"/>
    <property type="match status" value="1"/>
</dbReference>
<dbReference type="InterPro" id="IPR004358">
    <property type="entry name" value="Sig_transdc_His_kin-like_C"/>
</dbReference>
<reference evidence="7 8" key="1">
    <citation type="submission" date="2017-08" db="EMBL/GenBank/DDBJ databases">
        <title>The whole genome shortgun sequences of strain Leeuwenhoekiella nanhaiensis G18 from the South China Sea.</title>
        <authorList>
            <person name="Liu Q."/>
        </authorList>
    </citation>
    <scope>NUCLEOTIDE SEQUENCE [LARGE SCALE GENOMIC DNA]</scope>
    <source>
        <strain evidence="7 8">G18</strain>
    </source>
</reference>
<dbReference type="Gene3D" id="3.30.565.10">
    <property type="entry name" value="Histidine kinase-like ATPase, C-terminal domain"/>
    <property type="match status" value="1"/>
</dbReference>
<dbReference type="PROSITE" id="PS50109">
    <property type="entry name" value="HIS_KIN"/>
    <property type="match status" value="1"/>
</dbReference>
<dbReference type="Proteomes" id="UP000229433">
    <property type="component" value="Unassembled WGS sequence"/>
</dbReference>
<dbReference type="InterPro" id="IPR003661">
    <property type="entry name" value="HisK_dim/P_dom"/>
</dbReference>
<evidence type="ECO:0000256" key="1">
    <source>
        <dbReference type="ARBA" id="ARBA00000085"/>
    </source>
</evidence>
<dbReference type="Pfam" id="PF00512">
    <property type="entry name" value="HisKA"/>
    <property type="match status" value="1"/>
</dbReference>
<dbReference type="InterPro" id="IPR036097">
    <property type="entry name" value="HisK_dim/P_sf"/>
</dbReference>
<evidence type="ECO:0000313" key="7">
    <source>
        <dbReference type="EMBL" id="PHQ28108.1"/>
    </source>
</evidence>
<dbReference type="GO" id="GO:0005886">
    <property type="term" value="C:plasma membrane"/>
    <property type="evidence" value="ECO:0007669"/>
    <property type="project" value="TreeGrafter"/>
</dbReference>
<comment type="catalytic activity">
    <reaction evidence="1">
        <text>ATP + protein L-histidine = ADP + protein N-phospho-L-histidine.</text>
        <dbReference type="EC" id="2.7.13.3"/>
    </reaction>
</comment>
<dbReference type="OrthoDB" id="9811889at2"/>
<dbReference type="InterPro" id="IPR005467">
    <property type="entry name" value="His_kinase_dom"/>
</dbReference>
<evidence type="ECO:0000256" key="5">
    <source>
        <dbReference type="ARBA" id="ARBA00022777"/>
    </source>
</evidence>
<dbReference type="EMBL" id="NQXA01000020">
    <property type="protein sequence ID" value="PHQ28108.1"/>
    <property type="molecule type" value="Genomic_DNA"/>
</dbReference>
<dbReference type="SUPFAM" id="SSF55781">
    <property type="entry name" value="GAF domain-like"/>
    <property type="match status" value="1"/>
</dbReference>
<dbReference type="Pfam" id="PF01590">
    <property type="entry name" value="GAF"/>
    <property type="match status" value="1"/>
</dbReference>
<dbReference type="SMART" id="SM00387">
    <property type="entry name" value="HATPase_c"/>
    <property type="match status" value="1"/>
</dbReference>
<dbReference type="SUPFAM" id="SSF55874">
    <property type="entry name" value="ATPase domain of HSP90 chaperone/DNA topoisomerase II/histidine kinase"/>
    <property type="match status" value="1"/>
</dbReference>
<dbReference type="PANTHER" id="PTHR43047">
    <property type="entry name" value="TWO-COMPONENT HISTIDINE PROTEIN KINASE"/>
    <property type="match status" value="1"/>
</dbReference>
<dbReference type="CDD" id="cd00082">
    <property type="entry name" value="HisKA"/>
    <property type="match status" value="1"/>
</dbReference>
<evidence type="ECO:0000313" key="8">
    <source>
        <dbReference type="Proteomes" id="UP000229433"/>
    </source>
</evidence>
<dbReference type="PRINTS" id="PR00344">
    <property type="entry name" value="BCTRLSENSOR"/>
</dbReference>
<keyword evidence="4" id="KW-0808">Transferase</keyword>
<feature type="domain" description="Histidine kinase" evidence="6">
    <location>
        <begin position="195"/>
        <end position="413"/>
    </location>
</feature>
<dbReference type="Gene3D" id="1.10.287.130">
    <property type="match status" value="1"/>
</dbReference>
<keyword evidence="5" id="KW-0418">Kinase</keyword>
<evidence type="ECO:0000256" key="4">
    <source>
        <dbReference type="ARBA" id="ARBA00022679"/>
    </source>
</evidence>
<dbReference type="GO" id="GO:0000155">
    <property type="term" value="F:phosphorelay sensor kinase activity"/>
    <property type="evidence" value="ECO:0007669"/>
    <property type="project" value="InterPro"/>
</dbReference>
<dbReference type="Gene3D" id="3.30.450.40">
    <property type="match status" value="1"/>
</dbReference>
<dbReference type="AlphaFoldDB" id="A0A2G1VMX1"/>
<evidence type="ECO:0000256" key="2">
    <source>
        <dbReference type="ARBA" id="ARBA00012438"/>
    </source>
</evidence>
<dbReference type="InterPro" id="IPR003594">
    <property type="entry name" value="HATPase_dom"/>
</dbReference>
<dbReference type="InterPro" id="IPR036890">
    <property type="entry name" value="HATPase_C_sf"/>
</dbReference>
<evidence type="ECO:0000256" key="3">
    <source>
        <dbReference type="ARBA" id="ARBA00022553"/>
    </source>
</evidence>
<dbReference type="InterPro" id="IPR003018">
    <property type="entry name" value="GAF"/>
</dbReference>
<dbReference type="EC" id="2.7.13.3" evidence="2"/>
<organism evidence="7 8">
    <name type="scientific">Leeuwenhoekiella nanhaiensis</name>
    <dbReference type="NCBI Taxonomy" id="1655491"/>
    <lineage>
        <taxon>Bacteria</taxon>
        <taxon>Pseudomonadati</taxon>
        <taxon>Bacteroidota</taxon>
        <taxon>Flavobacteriia</taxon>
        <taxon>Flavobacteriales</taxon>
        <taxon>Flavobacteriaceae</taxon>
        <taxon>Leeuwenhoekiella</taxon>
    </lineage>
</organism>
<dbReference type="InterPro" id="IPR029016">
    <property type="entry name" value="GAF-like_dom_sf"/>
</dbReference>
<protein>
    <recommendedName>
        <fullName evidence="2">histidine kinase</fullName>
        <ecNumber evidence="2">2.7.13.3</ecNumber>
    </recommendedName>
</protein>
<dbReference type="PANTHER" id="PTHR43047:SF72">
    <property type="entry name" value="OSMOSENSING HISTIDINE PROTEIN KINASE SLN1"/>
    <property type="match status" value="1"/>
</dbReference>
<keyword evidence="3" id="KW-0597">Phosphoprotein</keyword>
<name>A0A2G1VMX1_9FLAO</name>
<evidence type="ECO:0000259" key="6">
    <source>
        <dbReference type="PROSITE" id="PS50109"/>
    </source>
</evidence>
<comment type="caution">
    <text evidence="7">The sequence shown here is derived from an EMBL/GenBank/DDBJ whole genome shotgun (WGS) entry which is preliminary data.</text>
</comment>
<dbReference type="GO" id="GO:0009927">
    <property type="term" value="F:histidine phosphotransfer kinase activity"/>
    <property type="evidence" value="ECO:0007669"/>
    <property type="project" value="TreeGrafter"/>
</dbReference>
<proteinExistence type="predicted"/>
<dbReference type="SUPFAM" id="SSF47384">
    <property type="entry name" value="Homodimeric domain of signal transducing histidine kinase"/>
    <property type="match status" value="1"/>
</dbReference>